<name>A0A3P7RWM3_9FIRM</name>
<dbReference type="AlphaFoldDB" id="A0A3P7RWM3"/>
<gene>
    <name evidence="1" type="ORF">PATL70BA_1204</name>
</gene>
<dbReference type="Gene3D" id="3.20.20.140">
    <property type="entry name" value="Metal-dependent hydrolases"/>
    <property type="match status" value="1"/>
</dbReference>
<reference evidence="1 2" key="1">
    <citation type="submission" date="2018-09" db="EMBL/GenBank/DDBJ databases">
        <authorList>
            <person name="Postec A."/>
        </authorList>
    </citation>
    <scope>NUCLEOTIDE SEQUENCE [LARGE SCALE GENOMIC DNA]</scope>
    <source>
        <strain evidence="1">70B-A</strain>
    </source>
</reference>
<evidence type="ECO:0000313" key="2">
    <source>
        <dbReference type="Proteomes" id="UP000279029"/>
    </source>
</evidence>
<dbReference type="KEGG" id="cbar:PATL70BA_1204"/>
<proteinExistence type="predicted"/>
<dbReference type="OrthoDB" id="9771932at2"/>
<organism evidence="1 2">
    <name type="scientific">Petrocella atlantisensis</name>
    <dbReference type="NCBI Taxonomy" id="2173034"/>
    <lineage>
        <taxon>Bacteria</taxon>
        <taxon>Bacillati</taxon>
        <taxon>Bacillota</taxon>
        <taxon>Clostridia</taxon>
        <taxon>Lachnospirales</taxon>
        <taxon>Vallitaleaceae</taxon>
        <taxon>Petrocella</taxon>
    </lineage>
</organism>
<dbReference type="Proteomes" id="UP000279029">
    <property type="component" value="Chromosome"/>
</dbReference>
<sequence>MKLIFGHSGIYQIREVIELMKEYPNIYAEISTQPHKNIRMLIDEVGVKGYYFLFDYHVNDSGTFGILISNNTFVIKSVKNDFCNTSDKITQDARASSTEGTTSLCLSIQDKTN</sequence>
<dbReference type="EMBL" id="LR130778">
    <property type="protein sequence ID" value="VDN47082.1"/>
    <property type="molecule type" value="Genomic_DNA"/>
</dbReference>
<keyword evidence="2" id="KW-1185">Reference proteome</keyword>
<dbReference type="RefSeq" id="WP_125136476.1">
    <property type="nucleotide sequence ID" value="NZ_LR130778.1"/>
</dbReference>
<accession>A0A3P7RWM3</accession>
<protein>
    <submittedName>
        <fullName evidence="1">Uncharacterized protein</fullName>
    </submittedName>
</protein>
<evidence type="ECO:0000313" key="1">
    <source>
        <dbReference type="EMBL" id="VDN47082.1"/>
    </source>
</evidence>